<dbReference type="Proteomes" id="UP001488838">
    <property type="component" value="Unassembled WGS sequence"/>
</dbReference>
<protein>
    <submittedName>
        <fullName evidence="1">Uncharacterized protein</fullName>
    </submittedName>
</protein>
<dbReference type="EMBL" id="JBBHLL010000229">
    <property type="protein sequence ID" value="KAK7808787.1"/>
    <property type="molecule type" value="Genomic_DNA"/>
</dbReference>
<dbReference type="AlphaFoldDB" id="A0AAW0I341"/>
<organism evidence="1 2">
    <name type="scientific">Myodes glareolus</name>
    <name type="common">Bank vole</name>
    <name type="synonym">Clethrionomys glareolus</name>
    <dbReference type="NCBI Taxonomy" id="447135"/>
    <lineage>
        <taxon>Eukaryota</taxon>
        <taxon>Metazoa</taxon>
        <taxon>Chordata</taxon>
        <taxon>Craniata</taxon>
        <taxon>Vertebrata</taxon>
        <taxon>Euteleostomi</taxon>
        <taxon>Mammalia</taxon>
        <taxon>Eutheria</taxon>
        <taxon>Euarchontoglires</taxon>
        <taxon>Glires</taxon>
        <taxon>Rodentia</taxon>
        <taxon>Myomorpha</taxon>
        <taxon>Muroidea</taxon>
        <taxon>Cricetidae</taxon>
        <taxon>Arvicolinae</taxon>
        <taxon>Myodes</taxon>
    </lineage>
</organism>
<reference evidence="1 2" key="1">
    <citation type="journal article" date="2023" name="bioRxiv">
        <title>Conserved and derived expression patterns and positive selection on dental genes reveal complex evolutionary context of ever-growing rodent molars.</title>
        <authorList>
            <person name="Calamari Z.T."/>
            <person name="Song A."/>
            <person name="Cohen E."/>
            <person name="Akter M."/>
            <person name="Roy R.D."/>
            <person name="Hallikas O."/>
            <person name="Christensen M.M."/>
            <person name="Li P."/>
            <person name="Marangoni P."/>
            <person name="Jernvall J."/>
            <person name="Klein O.D."/>
        </authorList>
    </citation>
    <scope>NUCLEOTIDE SEQUENCE [LARGE SCALE GENOMIC DNA]</scope>
    <source>
        <strain evidence="1">V071</strain>
    </source>
</reference>
<name>A0AAW0I341_MYOGA</name>
<proteinExistence type="predicted"/>
<evidence type="ECO:0000313" key="2">
    <source>
        <dbReference type="Proteomes" id="UP001488838"/>
    </source>
</evidence>
<sequence length="241" mass="26674">DLSQDFCDRMKIFQKIVSQPGIVAAQRLRAPEQRWGTEGQIYSGQDPQGCPELLMLGEKNPWRICFKAMLGRGHLFSLGPSLDLDLAKSIHHAMPCVFTRQHHIGVHKSVVESPSLAVHLDSEKHIEFSLRSPYGGGPGCVKRKNAKKGLGGAGVGDAEEKDKINTFRDWRIVYCERTSPLCGNILAIGGRVFKAGETLSYQTDIYKGESSVEPCVPCAGKEKSLWLAFIYIITLENQFGL</sequence>
<evidence type="ECO:0000313" key="1">
    <source>
        <dbReference type="EMBL" id="KAK7808787.1"/>
    </source>
</evidence>
<accession>A0AAW0I341</accession>
<keyword evidence="2" id="KW-1185">Reference proteome</keyword>
<comment type="caution">
    <text evidence="1">The sequence shown here is derived from an EMBL/GenBank/DDBJ whole genome shotgun (WGS) entry which is preliminary data.</text>
</comment>
<feature type="non-terminal residue" evidence="1">
    <location>
        <position position="1"/>
    </location>
</feature>
<gene>
    <name evidence="1" type="ORF">U0070_010831</name>
</gene>